<name>A0A6A3IYY5_9STRA</name>
<protein>
    <submittedName>
        <fullName evidence="1">Uncharacterized protein</fullName>
    </submittedName>
</protein>
<evidence type="ECO:0000313" key="5">
    <source>
        <dbReference type="Proteomes" id="UP000476176"/>
    </source>
</evidence>
<dbReference type="Proteomes" id="UP000488956">
    <property type="component" value="Unassembled WGS sequence"/>
</dbReference>
<dbReference type="Proteomes" id="UP000476176">
    <property type="component" value="Unassembled WGS sequence"/>
</dbReference>
<comment type="caution">
    <text evidence="1">The sequence shown here is derived from an EMBL/GenBank/DDBJ whole genome shotgun (WGS) entry which is preliminary data.</text>
</comment>
<accession>A0A6A3IYY5</accession>
<evidence type="ECO:0000313" key="3">
    <source>
        <dbReference type="EMBL" id="KAE9199356.1"/>
    </source>
</evidence>
<evidence type="ECO:0000313" key="2">
    <source>
        <dbReference type="EMBL" id="KAE9087000.1"/>
    </source>
</evidence>
<evidence type="ECO:0000313" key="6">
    <source>
        <dbReference type="Proteomes" id="UP000488956"/>
    </source>
</evidence>
<dbReference type="AlphaFoldDB" id="A0A6A3IYY5"/>
<evidence type="ECO:0000313" key="4">
    <source>
        <dbReference type="Proteomes" id="UP000460718"/>
    </source>
</evidence>
<dbReference type="Proteomes" id="UP000460718">
    <property type="component" value="Unassembled WGS sequence"/>
</dbReference>
<dbReference type="EMBL" id="QXFW01001613">
    <property type="protein sequence ID" value="KAE8988269.1"/>
    <property type="molecule type" value="Genomic_DNA"/>
</dbReference>
<dbReference type="EMBL" id="QXGC01001617">
    <property type="protein sequence ID" value="KAE9199356.1"/>
    <property type="molecule type" value="Genomic_DNA"/>
</dbReference>
<proteinExistence type="predicted"/>
<dbReference type="EMBL" id="QXFX01001643">
    <property type="protein sequence ID" value="KAE9087000.1"/>
    <property type="molecule type" value="Genomic_DNA"/>
</dbReference>
<evidence type="ECO:0000313" key="1">
    <source>
        <dbReference type="EMBL" id="KAE8988269.1"/>
    </source>
</evidence>
<reference evidence="4 5" key="1">
    <citation type="submission" date="2018-09" db="EMBL/GenBank/DDBJ databases">
        <title>Genomic investigation of the strawberry pathogen Phytophthora fragariae indicates pathogenicity is determined by transcriptional variation in three key races.</title>
        <authorList>
            <person name="Adams T.M."/>
            <person name="Armitage A.D."/>
            <person name="Sobczyk M.K."/>
            <person name="Bates H.J."/>
            <person name="Dunwell J.M."/>
            <person name="Nellist C.F."/>
            <person name="Harrison R.J."/>
        </authorList>
    </citation>
    <scope>NUCLEOTIDE SEQUENCE [LARGE SCALE GENOMIC DNA]</scope>
    <source>
        <strain evidence="3 5">BC-23</strain>
        <strain evidence="2 6">ONT-3</strain>
        <strain evidence="1 4">SCRP245</strain>
    </source>
</reference>
<organism evidence="1 4">
    <name type="scientific">Phytophthora fragariae</name>
    <dbReference type="NCBI Taxonomy" id="53985"/>
    <lineage>
        <taxon>Eukaryota</taxon>
        <taxon>Sar</taxon>
        <taxon>Stramenopiles</taxon>
        <taxon>Oomycota</taxon>
        <taxon>Peronosporomycetes</taxon>
        <taxon>Peronosporales</taxon>
        <taxon>Peronosporaceae</taxon>
        <taxon>Phytophthora</taxon>
    </lineage>
</organism>
<sequence length="111" mass="12153">MKSSALSFSSAACCTATFTHCAVWLYHFVSFLSASSCRQLMVGSHRTRIAIGRRAPLHRRHRAPNLNMWADSLQSTHNHGGGVACIARNTSRCASRNILRPSLITSLISVV</sequence>
<gene>
    <name evidence="3" type="ORF">PF004_g19291</name>
    <name evidence="2" type="ORF">PF010_g19888</name>
    <name evidence="1" type="ORF">PF011_g19235</name>
</gene>